<dbReference type="InterPro" id="IPR036770">
    <property type="entry name" value="Ankyrin_rpt-contain_sf"/>
</dbReference>
<dbReference type="SUPFAM" id="SSF48403">
    <property type="entry name" value="Ankyrin repeat"/>
    <property type="match status" value="1"/>
</dbReference>
<evidence type="ECO:0000256" key="2">
    <source>
        <dbReference type="ARBA" id="ARBA00023043"/>
    </source>
</evidence>
<gene>
    <name evidence="6" type="ORF">Ctob_001805</name>
</gene>
<feature type="region of interest" description="Disordered" evidence="4">
    <location>
        <begin position="262"/>
        <end position="283"/>
    </location>
</feature>
<evidence type="ECO:0000256" key="5">
    <source>
        <dbReference type="SAM" id="SignalP"/>
    </source>
</evidence>
<dbReference type="SMART" id="SM00248">
    <property type="entry name" value="ANK"/>
    <property type="match status" value="4"/>
</dbReference>
<dbReference type="InterPro" id="IPR050889">
    <property type="entry name" value="Dendritic_Spine_Reg/Scaffold"/>
</dbReference>
<dbReference type="AlphaFoldDB" id="A0A0M0J9C4"/>
<evidence type="ECO:0000256" key="3">
    <source>
        <dbReference type="PROSITE-ProRule" id="PRU00023"/>
    </source>
</evidence>
<comment type="caution">
    <text evidence="6">The sequence shown here is derived from an EMBL/GenBank/DDBJ whole genome shotgun (WGS) entry which is preliminary data.</text>
</comment>
<evidence type="ECO:0000256" key="4">
    <source>
        <dbReference type="SAM" id="MobiDB-lite"/>
    </source>
</evidence>
<keyword evidence="1" id="KW-0677">Repeat</keyword>
<evidence type="ECO:0000256" key="1">
    <source>
        <dbReference type="ARBA" id="ARBA00022737"/>
    </source>
</evidence>
<feature type="signal peptide" evidence="5">
    <location>
        <begin position="1"/>
        <end position="20"/>
    </location>
</feature>
<dbReference type="PROSITE" id="PS50297">
    <property type="entry name" value="ANK_REP_REGION"/>
    <property type="match status" value="3"/>
</dbReference>
<feature type="repeat" description="ANK" evidence="3">
    <location>
        <begin position="63"/>
        <end position="97"/>
    </location>
</feature>
<evidence type="ECO:0000313" key="6">
    <source>
        <dbReference type="EMBL" id="KOO23176.1"/>
    </source>
</evidence>
<evidence type="ECO:0000313" key="7">
    <source>
        <dbReference type="Proteomes" id="UP000037460"/>
    </source>
</evidence>
<reference evidence="7" key="1">
    <citation type="journal article" date="2015" name="PLoS Genet.">
        <title>Genome Sequence and Transcriptome Analyses of Chrysochromulina tobin: Metabolic Tools for Enhanced Algal Fitness in the Prominent Order Prymnesiales (Haptophyceae).</title>
        <authorList>
            <person name="Hovde B.T."/>
            <person name="Deodato C.R."/>
            <person name="Hunsperger H.M."/>
            <person name="Ryken S.A."/>
            <person name="Yost W."/>
            <person name="Jha R.K."/>
            <person name="Patterson J."/>
            <person name="Monnat R.J. Jr."/>
            <person name="Barlow S.B."/>
            <person name="Starkenburg S.R."/>
            <person name="Cattolico R.A."/>
        </authorList>
    </citation>
    <scope>NUCLEOTIDE SEQUENCE</scope>
    <source>
        <strain evidence="7">CCMP291</strain>
    </source>
</reference>
<keyword evidence="7" id="KW-1185">Reference proteome</keyword>
<dbReference type="Pfam" id="PF00023">
    <property type="entry name" value="Ank"/>
    <property type="match status" value="1"/>
</dbReference>
<dbReference type="PANTHER" id="PTHR24166:SF48">
    <property type="entry name" value="PROTEIN VAPYRIN"/>
    <property type="match status" value="1"/>
</dbReference>
<dbReference type="PRINTS" id="PR01415">
    <property type="entry name" value="ANKYRIN"/>
</dbReference>
<feature type="repeat" description="ANK" evidence="3">
    <location>
        <begin position="177"/>
        <end position="209"/>
    </location>
</feature>
<dbReference type="Pfam" id="PF12796">
    <property type="entry name" value="Ank_2"/>
    <property type="match status" value="1"/>
</dbReference>
<protein>
    <submittedName>
        <fullName evidence="6">Ankyrin repeat protein</fullName>
    </submittedName>
</protein>
<sequence>MCKAIGRLVLLSAVLYGTDAGRLSLHASAEQGLVEPLKVAIKGRYDEEREEQIKPDIDGQNKKGRVALHLAACNWRGDLEPVRVLLEHGADPDARDRDGLAALHILAGGCNGGGAAAGRYGGVEVARLLLKHGADLNATIEADGLTPLHIAAAGGKAFRLLEWLASKGAHVNAMDRSGATPLHAAVRAGLPREARALLEAGADPSVPDAEGRLAADALVGRDSTAALLRADLADFAAIRANFLKAKAERAAAKAAAKVAAKVGDKADEKADENVGNKADEKADEKVDVTVDAAAAAERVEL</sequence>
<feature type="repeat" description="ANK" evidence="3">
    <location>
        <begin position="143"/>
        <end position="176"/>
    </location>
</feature>
<dbReference type="Proteomes" id="UP000037460">
    <property type="component" value="Unassembled WGS sequence"/>
</dbReference>
<dbReference type="PANTHER" id="PTHR24166">
    <property type="entry name" value="ROLLING PEBBLES, ISOFORM B"/>
    <property type="match status" value="1"/>
</dbReference>
<feature type="chain" id="PRO_5005601642" evidence="5">
    <location>
        <begin position="21"/>
        <end position="301"/>
    </location>
</feature>
<proteinExistence type="predicted"/>
<keyword evidence="5" id="KW-0732">Signal</keyword>
<dbReference type="OrthoDB" id="194358at2759"/>
<organism evidence="6 7">
    <name type="scientific">Chrysochromulina tobinii</name>
    <dbReference type="NCBI Taxonomy" id="1460289"/>
    <lineage>
        <taxon>Eukaryota</taxon>
        <taxon>Haptista</taxon>
        <taxon>Haptophyta</taxon>
        <taxon>Prymnesiophyceae</taxon>
        <taxon>Prymnesiales</taxon>
        <taxon>Chrysochromulinaceae</taxon>
        <taxon>Chrysochromulina</taxon>
    </lineage>
</organism>
<dbReference type="EMBL" id="JWZX01003214">
    <property type="protein sequence ID" value="KOO23176.1"/>
    <property type="molecule type" value="Genomic_DNA"/>
</dbReference>
<dbReference type="PROSITE" id="PS50088">
    <property type="entry name" value="ANK_REPEAT"/>
    <property type="match status" value="3"/>
</dbReference>
<keyword evidence="2 3" id="KW-0040">ANK repeat</keyword>
<name>A0A0M0J9C4_9EUKA</name>
<dbReference type="Gene3D" id="1.25.40.20">
    <property type="entry name" value="Ankyrin repeat-containing domain"/>
    <property type="match status" value="2"/>
</dbReference>
<dbReference type="InterPro" id="IPR002110">
    <property type="entry name" value="Ankyrin_rpt"/>
</dbReference>
<accession>A0A0M0J9C4</accession>